<keyword evidence="1" id="KW-0479">Metal-binding</keyword>
<proteinExistence type="predicted"/>
<keyword evidence="2" id="KW-0812">Transmembrane</keyword>
<keyword evidence="2" id="KW-1133">Transmembrane helix</keyword>
<dbReference type="GO" id="GO:0008270">
    <property type="term" value="F:zinc ion binding"/>
    <property type="evidence" value="ECO:0007669"/>
    <property type="project" value="UniProtKB-KW"/>
</dbReference>
<name>A0A2K9YD90_CLAUC</name>
<dbReference type="AlphaFoldDB" id="A0A2K9YD90"/>
<feature type="transmembrane region" description="Helical" evidence="2">
    <location>
        <begin position="199"/>
        <end position="220"/>
    </location>
</feature>
<evidence type="ECO:0000256" key="2">
    <source>
        <dbReference type="SAM" id="Phobius"/>
    </source>
</evidence>
<feature type="transmembrane region" description="Helical" evidence="2">
    <location>
        <begin position="232"/>
        <end position="256"/>
    </location>
</feature>
<sequence length="265" mass="29069">MAKKILSTPLAAPEISGPTAHSANLNFLNPTDLQAVLKIIAIFDYLYNVPLAPVAELSTKDVCIICKGDTDISFPMSETARSRVRLANCGDIFCLGCLARSAFSSRGNQCPHCQKKLVQDGQETYGADHDTVSLVRLVEYLRDIGPETAKVASHKIFATSHSASIPDSRKSVIIGAYWVTVAGDNAGGGVNRAKLRRKIWYATFGTVTVLCISLAFWGLLVPFSKGNYSLAILVLLMYVFGIQLSISGLKLWWYLFHMSSFSRRR</sequence>
<evidence type="ECO:0000313" key="4">
    <source>
        <dbReference type="EMBL" id="AUW30814.1"/>
    </source>
</evidence>
<organism evidence="4">
    <name type="scientific">Cladonia uncialis subsp. uncialis</name>
    <dbReference type="NCBI Taxonomy" id="180999"/>
    <lineage>
        <taxon>Eukaryota</taxon>
        <taxon>Fungi</taxon>
        <taxon>Dikarya</taxon>
        <taxon>Ascomycota</taxon>
        <taxon>Pezizomycotina</taxon>
        <taxon>Lecanoromycetes</taxon>
        <taxon>OSLEUM clade</taxon>
        <taxon>Lecanoromycetidae</taxon>
        <taxon>Lecanorales</taxon>
        <taxon>Lecanorineae</taxon>
        <taxon>Cladoniaceae</taxon>
        <taxon>Cladonia</taxon>
    </lineage>
</organism>
<feature type="domain" description="RING-type" evidence="3">
    <location>
        <begin position="63"/>
        <end position="114"/>
    </location>
</feature>
<dbReference type="InterPro" id="IPR013083">
    <property type="entry name" value="Znf_RING/FYVE/PHD"/>
</dbReference>
<accession>A0A2K9YD90</accession>
<keyword evidence="2" id="KW-0472">Membrane</keyword>
<protein>
    <recommendedName>
        <fullName evidence="3">RING-type domain-containing protein</fullName>
    </recommendedName>
</protein>
<dbReference type="EMBL" id="MG777475">
    <property type="protein sequence ID" value="AUW30814.1"/>
    <property type="molecule type" value="Genomic_DNA"/>
</dbReference>
<keyword evidence="1" id="KW-0862">Zinc</keyword>
<evidence type="ECO:0000259" key="3">
    <source>
        <dbReference type="PROSITE" id="PS50089"/>
    </source>
</evidence>
<keyword evidence="1" id="KW-0863">Zinc-finger</keyword>
<dbReference type="SUPFAM" id="SSF57850">
    <property type="entry name" value="RING/U-box"/>
    <property type="match status" value="1"/>
</dbReference>
<dbReference type="PROSITE" id="PS50089">
    <property type="entry name" value="ZF_RING_2"/>
    <property type="match status" value="1"/>
</dbReference>
<evidence type="ECO:0000256" key="1">
    <source>
        <dbReference type="PROSITE-ProRule" id="PRU00175"/>
    </source>
</evidence>
<dbReference type="Gene3D" id="3.30.40.10">
    <property type="entry name" value="Zinc/RING finger domain, C3HC4 (zinc finger)"/>
    <property type="match status" value="1"/>
</dbReference>
<dbReference type="InterPro" id="IPR001841">
    <property type="entry name" value="Znf_RING"/>
</dbReference>
<reference evidence="4" key="1">
    <citation type="submission" date="2017-12" db="EMBL/GenBank/DDBJ databases">
        <title>Genome Sequencing Reveals a Rich Biosynthetic Potential.</title>
        <authorList>
            <person name="Bertrand R.L."/>
            <person name="Abdel-Hameed M.E."/>
            <person name="Sorensen J.L."/>
        </authorList>
    </citation>
    <scope>NUCLEOTIDE SEQUENCE</scope>
</reference>